<sequence>MRISGSCLCQKVNFAVETEQVTPLVAHCHCRMCQKFHGSAFSTFIEVKLQGFHLNGKAHLTHYVSDNGAKRSFCNSCGSSLFFESVYNRADQTIEVALAALDSGQHLFKPNANIYVSSQVTWLHDIHELPHFPNYRQ</sequence>
<dbReference type="STRING" id="349064.SAMN05660429_01958"/>
<evidence type="ECO:0000313" key="7">
    <source>
        <dbReference type="Proteomes" id="UP000199308"/>
    </source>
</evidence>
<dbReference type="PANTHER" id="PTHR33337:SF40">
    <property type="entry name" value="CENP-V_GFA DOMAIN-CONTAINING PROTEIN-RELATED"/>
    <property type="match status" value="1"/>
</dbReference>
<keyword evidence="7" id="KW-1185">Reference proteome</keyword>
<reference evidence="6 7" key="1">
    <citation type="submission" date="2016-10" db="EMBL/GenBank/DDBJ databases">
        <authorList>
            <person name="de Groot N.N."/>
        </authorList>
    </citation>
    <scope>NUCLEOTIDE SEQUENCE [LARGE SCALE GENOMIC DNA]</scope>
    <source>
        <strain evidence="6 7">DSM 19706</strain>
    </source>
</reference>
<keyword evidence="4" id="KW-0456">Lyase</keyword>
<dbReference type="Pfam" id="PF04828">
    <property type="entry name" value="GFA"/>
    <property type="match status" value="1"/>
</dbReference>
<dbReference type="Proteomes" id="UP000199308">
    <property type="component" value="Unassembled WGS sequence"/>
</dbReference>
<evidence type="ECO:0000259" key="5">
    <source>
        <dbReference type="PROSITE" id="PS51891"/>
    </source>
</evidence>
<evidence type="ECO:0000256" key="1">
    <source>
        <dbReference type="ARBA" id="ARBA00005495"/>
    </source>
</evidence>
<dbReference type="AlphaFoldDB" id="A0A1I0EV77"/>
<dbReference type="GO" id="GO:0016846">
    <property type="term" value="F:carbon-sulfur lyase activity"/>
    <property type="evidence" value="ECO:0007669"/>
    <property type="project" value="InterPro"/>
</dbReference>
<keyword evidence="2" id="KW-0479">Metal-binding</keyword>
<proteinExistence type="inferred from homology"/>
<organism evidence="6 7">
    <name type="scientific">Thalassotalea agarivorans</name>
    <name type="common">Thalassomonas agarivorans</name>
    <dbReference type="NCBI Taxonomy" id="349064"/>
    <lineage>
        <taxon>Bacteria</taxon>
        <taxon>Pseudomonadati</taxon>
        <taxon>Pseudomonadota</taxon>
        <taxon>Gammaproteobacteria</taxon>
        <taxon>Alteromonadales</taxon>
        <taxon>Colwelliaceae</taxon>
        <taxon>Thalassotalea</taxon>
    </lineage>
</organism>
<dbReference type="PROSITE" id="PS51891">
    <property type="entry name" value="CENP_V_GFA"/>
    <property type="match status" value="1"/>
</dbReference>
<dbReference type="InterPro" id="IPR006913">
    <property type="entry name" value="CENP-V/GFA"/>
</dbReference>
<feature type="domain" description="CENP-V/GFA" evidence="5">
    <location>
        <begin position="3"/>
        <end position="116"/>
    </location>
</feature>
<name>A0A1I0EV77_THASX</name>
<evidence type="ECO:0000256" key="4">
    <source>
        <dbReference type="ARBA" id="ARBA00023239"/>
    </source>
</evidence>
<evidence type="ECO:0000256" key="2">
    <source>
        <dbReference type="ARBA" id="ARBA00022723"/>
    </source>
</evidence>
<keyword evidence="3" id="KW-0862">Zinc</keyword>
<dbReference type="RefSeq" id="WP_286218275.1">
    <property type="nucleotide sequence ID" value="NZ_AP027363.1"/>
</dbReference>
<dbReference type="SUPFAM" id="SSF51316">
    <property type="entry name" value="Mss4-like"/>
    <property type="match status" value="1"/>
</dbReference>
<comment type="similarity">
    <text evidence="1">Belongs to the Gfa family.</text>
</comment>
<dbReference type="EMBL" id="FOHK01000008">
    <property type="protein sequence ID" value="SET49520.1"/>
    <property type="molecule type" value="Genomic_DNA"/>
</dbReference>
<gene>
    <name evidence="6" type="ORF">SAMN05660429_01958</name>
</gene>
<protein>
    <submittedName>
        <fullName evidence="6">Uncharacterized conserved protein</fullName>
    </submittedName>
</protein>
<accession>A0A1I0EV77</accession>
<dbReference type="PANTHER" id="PTHR33337">
    <property type="entry name" value="GFA DOMAIN-CONTAINING PROTEIN"/>
    <property type="match status" value="1"/>
</dbReference>
<dbReference type="Gene3D" id="3.90.1590.10">
    <property type="entry name" value="glutathione-dependent formaldehyde- activating enzyme (gfa)"/>
    <property type="match status" value="1"/>
</dbReference>
<evidence type="ECO:0000313" key="6">
    <source>
        <dbReference type="EMBL" id="SET49520.1"/>
    </source>
</evidence>
<dbReference type="GO" id="GO:0046872">
    <property type="term" value="F:metal ion binding"/>
    <property type="evidence" value="ECO:0007669"/>
    <property type="project" value="UniProtKB-KW"/>
</dbReference>
<dbReference type="InterPro" id="IPR011057">
    <property type="entry name" value="Mss4-like_sf"/>
</dbReference>
<evidence type="ECO:0000256" key="3">
    <source>
        <dbReference type="ARBA" id="ARBA00022833"/>
    </source>
</evidence>